<dbReference type="EMBL" id="CP003639">
    <property type="protein sequence ID" value="AFM39669.1"/>
    <property type="molecule type" value="Genomic_DNA"/>
</dbReference>
<organism evidence="1 2">
    <name type="scientific">Desulfosporosinus acidiphilus (strain DSM 22704 / JCM 16185 / SJ4)</name>
    <dbReference type="NCBI Taxonomy" id="646529"/>
    <lineage>
        <taxon>Bacteria</taxon>
        <taxon>Bacillati</taxon>
        <taxon>Bacillota</taxon>
        <taxon>Clostridia</taxon>
        <taxon>Eubacteriales</taxon>
        <taxon>Desulfitobacteriaceae</taxon>
        <taxon>Desulfosporosinus</taxon>
    </lineage>
</organism>
<dbReference type="eggNOG" id="COG0438">
    <property type="taxonomic scope" value="Bacteria"/>
</dbReference>
<keyword evidence="2" id="KW-1185">Reference proteome</keyword>
<protein>
    <recommendedName>
        <fullName evidence="3">Glycosyltransferase</fullName>
    </recommendedName>
</protein>
<proteinExistence type="predicted"/>
<dbReference type="OrthoDB" id="9816564at2"/>
<gene>
    <name evidence="1" type="ordered locus">Desaci_0607</name>
</gene>
<dbReference type="SUPFAM" id="SSF53756">
    <property type="entry name" value="UDP-Glycosyltransferase/glycogen phosphorylase"/>
    <property type="match status" value="1"/>
</dbReference>
<name>I4D1J5_DESAJ</name>
<dbReference type="Proteomes" id="UP000002892">
    <property type="component" value="Chromosome"/>
</dbReference>
<reference evidence="1 2" key="1">
    <citation type="journal article" date="2012" name="J. Bacteriol.">
        <title>Complete genome sequences of Desulfosporosinus orientis DSM765T, Desulfosporosinus youngiae DSM17734T, Desulfosporosinus meridiei DSM13257T, and Desulfosporosinus acidiphilus DSM22704T.</title>
        <authorList>
            <person name="Pester M."/>
            <person name="Brambilla E."/>
            <person name="Alazard D."/>
            <person name="Rattei T."/>
            <person name="Weinmaier T."/>
            <person name="Han J."/>
            <person name="Lucas S."/>
            <person name="Lapidus A."/>
            <person name="Cheng J.F."/>
            <person name="Goodwin L."/>
            <person name="Pitluck S."/>
            <person name="Peters L."/>
            <person name="Ovchinnikova G."/>
            <person name="Teshima H."/>
            <person name="Detter J.C."/>
            <person name="Han C.S."/>
            <person name="Tapia R."/>
            <person name="Land M.L."/>
            <person name="Hauser L."/>
            <person name="Kyrpides N.C."/>
            <person name="Ivanova N.N."/>
            <person name="Pagani I."/>
            <person name="Huntmann M."/>
            <person name="Wei C.L."/>
            <person name="Davenport K.W."/>
            <person name="Daligault H."/>
            <person name="Chain P.S."/>
            <person name="Chen A."/>
            <person name="Mavromatis K."/>
            <person name="Markowitz V."/>
            <person name="Szeto E."/>
            <person name="Mikhailova N."/>
            <person name="Pati A."/>
            <person name="Wagner M."/>
            <person name="Woyke T."/>
            <person name="Ollivier B."/>
            <person name="Klenk H.P."/>
            <person name="Spring S."/>
            <person name="Loy A."/>
        </authorList>
    </citation>
    <scope>NUCLEOTIDE SEQUENCE [LARGE SCALE GENOMIC DNA]</scope>
    <source>
        <strain evidence="2">DSM 22704 / JCM 16185 / SJ4</strain>
    </source>
</reference>
<dbReference type="RefSeq" id="WP_014825681.1">
    <property type="nucleotide sequence ID" value="NC_018068.1"/>
</dbReference>
<dbReference type="STRING" id="646529.Desaci_0607"/>
<sequence length="336" mass="38927">MPTFIYPPSIPWNWMFQRPQQLLAQFSMSGNTVLYEDLGNFSQPRIRSLSPYLHLCQGISATNISHPRPRLLWLTVPSHINSISRYDPDLIIYDAVDEPKDEFASWAPYYPSIIQNADLIFCSSRSIYEYFISRHPRVYLVPNGVDYIHFSPQPSLRPIDLPQGKPIIGYSGAIAPWVDWELLKLVIKENPEFNFVFIGAFFQLHQFPLNNYKNVFYLGLKSYFDLPAYLHHFDVGLIPFLQTEMTKGCNPIKLFEYYASGIQVLATPLQELLAVPKINLESDPHRFSLRLRHLVAETDPSKAERMAYAQANDWTERSGRILQQILIRSNRNQESV</sequence>
<evidence type="ECO:0000313" key="1">
    <source>
        <dbReference type="EMBL" id="AFM39669.1"/>
    </source>
</evidence>
<accession>I4D1J5</accession>
<evidence type="ECO:0008006" key="3">
    <source>
        <dbReference type="Google" id="ProtNLM"/>
    </source>
</evidence>
<evidence type="ECO:0000313" key="2">
    <source>
        <dbReference type="Proteomes" id="UP000002892"/>
    </source>
</evidence>
<dbReference type="KEGG" id="dai:Desaci_0607"/>
<dbReference type="Gene3D" id="3.40.50.2000">
    <property type="entry name" value="Glycogen Phosphorylase B"/>
    <property type="match status" value="1"/>
</dbReference>
<dbReference type="AlphaFoldDB" id="I4D1J5"/>
<dbReference type="HOGENOM" id="CLU_041132_0_0_9"/>